<dbReference type="AlphaFoldDB" id="A0AAE0V4F0"/>
<proteinExistence type="predicted"/>
<feature type="non-terminal residue" evidence="2">
    <location>
        <position position="83"/>
    </location>
</feature>
<reference evidence="2" key="1">
    <citation type="submission" date="2023-06" db="EMBL/GenBank/DDBJ databases">
        <title>Male Hemibagrus guttatus genome.</title>
        <authorList>
            <person name="Bian C."/>
        </authorList>
    </citation>
    <scope>NUCLEOTIDE SEQUENCE</scope>
    <source>
        <strain evidence="2">Male_cb2023</strain>
        <tissue evidence="2">Muscle</tissue>
    </source>
</reference>
<dbReference type="Proteomes" id="UP001274896">
    <property type="component" value="Unassembled WGS sequence"/>
</dbReference>
<name>A0AAE0V4F0_9TELE</name>
<dbReference type="InterPro" id="IPR014767">
    <property type="entry name" value="DAD_dom"/>
</dbReference>
<protein>
    <recommendedName>
        <fullName evidence="1">DAD domain-containing protein</fullName>
    </recommendedName>
</protein>
<gene>
    <name evidence="2" type="ORF">QTP70_025043</name>
</gene>
<sequence>MDSLLEALQSGAAFRDRRKRAPRPRDEATQMVSQRPVLKDCNHGKWKSKPKIFLLSVCLAHFPTLHFSLILQSNLSPPSLTLR</sequence>
<dbReference type="PROSITE" id="PS51231">
    <property type="entry name" value="DAD"/>
    <property type="match status" value="1"/>
</dbReference>
<evidence type="ECO:0000259" key="1">
    <source>
        <dbReference type="PROSITE" id="PS51231"/>
    </source>
</evidence>
<comment type="caution">
    <text evidence="2">The sequence shown here is derived from an EMBL/GenBank/DDBJ whole genome shotgun (WGS) entry which is preliminary data.</text>
</comment>
<keyword evidence="3" id="KW-1185">Reference proteome</keyword>
<feature type="domain" description="DAD" evidence="1">
    <location>
        <begin position="1"/>
        <end position="26"/>
    </location>
</feature>
<evidence type="ECO:0000313" key="3">
    <source>
        <dbReference type="Proteomes" id="UP001274896"/>
    </source>
</evidence>
<organism evidence="2 3">
    <name type="scientific">Hemibagrus guttatus</name>
    <dbReference type="NCBI Taxonomy" id="175788"/>
    <lineage>
        <taxon>Eukaryota</taxon>
        <taxon>Metazoa</taxon>
        <taxon>Chordata</taxon>
        <taxon>Craniata</taxon>
        <taxon>Vertebrata</taxon>
        <taxon>Euteleostomi</taxon>
        <taxon>Actinopterygii</taxon>
        <taxon>Neopterygii</taxon>
        <taxon>Teleostei</taxon>
        <taxon>Ostariophysi</taxon>
        <taxon>Siluriformes</taxon>
        <taxon>Bagridae</taxon>
        <taxon>Hemibagrus</taxon>
    </lineage>
</organism>
<accession>A0AAE0V4F0</accession>
<evidence type="ECO:0000313" key="2">
    <source>
        <dbReference type="EMBL" id="KAK3533749.1"/>
    </source>
</evidence>
<dbReference type="EMBL" id="JAUCMX010000010">
    <property type="protein sequence ID" value="KAK3533749.1"/>
    <property type="molecule type" value="Genomic_DNA"/>
</dbReference>